<name>A0A158JQS3_9BURK</name>
<sequence>MLIARGIFLRVVRFVYLIRFALSTPYRRTRLPLCGSRGRHRHFCEFFMKRTVAASALVLCISAAHAQSSVSLYGIIDEGFEAISNAPVAGSNGGGRLSGWMPTTASMGRGGA</sequence>
<accession>A0A158JQS3</accession>
<dbReference type="Gene3D" id="2.40.160.10">
    <property type="entry name" value="Porin"/>
    <property type="match status" value="1"/>
</dbReference>
<dbReference type="EMBL" id="FCOK02000109">
    <property type="protein sequence ID" value="SAL71025.1"/>
    <property type="molecule type" value="Genomic_DNA"/>
</dbReference>
<dbReference type="Proteomes" id="UP000054683">
    <property type="component" value="Unassembled WGS sequence"/>
</dbReference>
<evidence type="ECO:0000313" key="1">
    <source>
        <dbReference type="EMBL" id="SAL71025.1"/>
    </source>
</evidence>
<evidence type="ECO:0000313" key="2">
    <source>
        <dbReference type="Proteomes" id="UP000054683"/>
    </source>
</evidence>
<proteinExistence type="predicted"/>
<protein>
    <submittedName>
        <fullName evidence="1">Porin</fullName>
    </submittedName>
</protein>
<dbReference type="InterPro" id="IPR023614">
    <property type="entry name" value="Porin_dom_sf"/>
</dbReference>
<reference evidence="1 2" key="1">
    <citation type="submission" date="2016-01" db="EMBL/GenBank/DDBJ databases">
        <authorList>
            <person name="Oliw E.H."/>
        </authorList>
    </citation>
    <scope>NUCLEOTIDE SEQUENCE [LARGE SCALE GENOMIC DNA]</scope>
    <source>
        <strain evidence="1">LMG 27134</strain>
    </source>
</reference>
<gene>
    <name evidence="1" type="ORF">AWB69_08522</name>
</gene>
<dbReference type="AlphaFoldDB" id="A0A158JQS3"/>
<organism evidence="1 2">
    <name type="scientific">Caballeronia udeis</name>
    <dbReference type="NCBI Taxonomy" id="1232866"/>
    <lineage>
        <taxon>Bacteria</taxon>
        <taxon>Pseudomonadati</taxon>
        <taxon>Pseudomonadota</taxon>
        <taxon>Betaproteobacteria</taxon>
        <taxon>Burkholderiales</taxon>
        <taxon>Burkholderiaceae</taxon>
        <taxon>Caballeronia</taxon>
    </lineage>
</organism>